<keyword evidence="1" id="KW-0812">Transmembrane</keyword>
<protein>
    <submittedName>
        <fullName evidence="2">Uncharacterized protein</fullName>
    </submittedName>
</protein>
<feature type="transmembrane region" description="Helical" evidence="1">
    <location>
        <begin position="42"/>
        <end position="62"/>
    </location>
</feature>
<evidence type="ECO:0000256" key="1">
    <source>
        <dbReference type="SAM" id="Phobius"/>
    </source>
</evidence>
<organism evidence="2 3">
    <name type="scientific">Mycobacterium paraffinicum</name>
    <dbReference type="NCBI Taxonomy" id="53378"/>
    <lineage>
        <taxon>Bacteria</taxon>
        <taxon>Bacillati</taxon>
        <taxon>Actinomycetota</taxon>
        <taxon>Actinomycetes</taxon>
        <taxon>Mycobacteriales</taxon>
        <taxon>Mycobacteriaceae</taxon>
        <taxon>Mycobacterium</taxon>
    </lineage>
</organism>
<name>A0ABP8RFZ0_9MYCO</name>
<dbReference type="Proteomes" id="UP001501417">
    <property type="component" value="Unassembled WGS sequence"/>
</dbReference>
<proteinExistence type="predicted"/>
<evidence type="ECO:0000313" key="2">
    <source>
        <dbReference type="EMBL" id="GAA4537257.1"/>
    </source>
</evidence>
<sequence>MALARVLAWYVFRFGRRQLDTQLHGLEMSQRRLGWEIAWKPVLVLVTLMYAVVCIPLGVLWLKEQRTIAALPVVTAADSEHPGEYRRVKGTVASKPVYWAPRGSGRGANNYAGAGVLVALPGGGEALVLADSMAVPDFKGMMSRVHDGQLTATGKVIDAVTSDQRKYYGFDEAAFPASPSTGRVVLLLSQP</sequence>
<keyword evidence="3" id="KW-1185">Reference proteome</keyword>
<dbReference type="EMBL" id="BAABGF010000017">
    <property type="protein sequence ID" value="GAA4537257.1"/>
    <property type="molecule type" value="Genomic_DNA"/>
</dbReference>
<gene>
    <name evidence="2" type="ORF">GCM10023161_13790</name>
</gene>
<keyword evidence="1" id="KW-0472">Membrane</keyword>
<accession>A0ABP8RFZ0</accession>
<reference evidence="3" key="1">
    <citation type="journal article" date="2019" name="Int. J. Syst. Evol. Microbiol.">
        <title>The Global Catalogue of Microorganisms (GCM) 10K type strain sequencing project: providing services to taxonomists for standard genome sequencing and annotation.</title>
        <authorList>
            <consortium name="The Broad Institute Genomics Platform"/>
            <consortium name="The Broad Institute Genome Sequencing Center for Infectious Disease"/>
            <person name="Wu L."/>
            <person name="Ma J."/>
        </authorList>
    </citation>
    <scope>NUCLEOTIDE SEQUENCE [LARGE SCALE GENOMIC DNA]</scope>
    <source>
        <strain evidence="3">JCM 17782</strain>
    </source>
</reference>
<keyword evidence="1" id="KW-1133">Transmembrane helix</keyword>
<evidence type="ECO:0000313" key="3">
    <source>
        <dbReference type="Proteomes" id="UP001501417"/>
    </source>
</evidence>
<comment type="caution">
    <text evidence="2">The sequence shown here is derived from an EMBL/GenBank/DDBJ whole genome shotgun (WGS) entry which is preliminary data.</text>
</comment>